<evidence type="ECO:0000256" key="1">
    <source>
        <dbReference type="PROSITE-ProRule" id="PRU00169"/>
    </source>
</evidence>
<evidence type="ECO:0000259" key="3">
    <source>
        <dbReference type="PROSITE" id="PS50110"/>
    </source>
</evidence>
<dbReference type="InterPro" id="IPR052048">
    <property type="entry name" value="ST_Response_Regulator"/>
</dbReference>
<reference evidence="5" key="1">
    <citation type="journal article" date="2019" name="Int. J. Syst. Evol. Microbiol.">
        <title>The Global Catalogue of Microorganisms (GCM) 10K type strain sequencing project: providing services to taxonomists for standard genome sequencing and annotation.</title>
        <authorList>
            <consortium name="The Broad Institute Genomics Platform"/>
            <consortium name="The Broad Institute Genome Sequencing Center for Infectious Disease"/>
            <person name="Wu L."/>
            <person name="Ma J."/>
        </authorList>
    </citation>
    <scope>NUCLEOTIDE SEQUENCE [LARGE SCALE GENOMIC DNA]</scope>
    <source>
        <strain evidence="5">KCTC 42964</strain>
    </source>
</reference>
<dbReference type="PANTHER" id="PTHR43228">
    <property type="entry name" value="TWO-COMPONENT RESPONSE REGULATOR"/>
    <property type="match status" value="1"/>
</dbReference>
<feature type="region of interest" description="Disordered" evidence="2">
    <location>
        <begin position="147"/>
        <end position="183"/>
    </location>
</feature>
<feature type="modified residue" description="4-aspartylphosphate" evidence="1">
    <location>
        <position position="60"/>
    </location>
</feature>
<dbReference type="RefSeq" id="WP_379907067.1">
    <property type="nucleotide sequence ID" value="NZ_JBHRTR010000054.1"/>
</dbReference>
<dbReference type="Pfam" id="PF00072">
    <property type="entry name" value="Response_reg"/>
    <property type="match status" value="1"/>
</dbReference>
<accession>A0ABV7LAZ8</accession>
<evidence type="ECO:0000313" key="5">
    <source>
        <dbReference type="Proteomes" id="UP001595528"/>
    </source>
</evidence>
<protein>
    <submittedName>
        <fullName evidence="4">Response regulator</fullName>
    </submittedName>
</protein>
<dbReference type="InterPro" id="IPR011006">
    <property type="entry name" value="CheY-like_superfamily"/>
</dbReference>
<evidence type="ECO:0000313" key="4">
    <source>
        <dbReference type="EMBL" id="MFC3231568.1"/>
    </source>
</evidence>
<comment type="caution">
    <text evidence="4">The sequence shown here is derived from an EMBL/GenBank/DDBJ whole genome shotgun (WGS) entry which is preliminary data.</text>
</comment>
<proteinExistence type="predicted"/>
<keyword evidence="5" id="KW-1185">Reference proteome</keyword>
<dbReference type="PANTHER" id="PTHR43228:SF1">
    <property type="entry name" value="TWO-COMPONENT RESPONSE REGULATOR ARR22"/>
    <property type="match status" value="1"/>
</dbReference>
<dbReference type="Proteomes" id="UP001595528">
    <property type="component" value="Unassembled WGS sequence"/>
</dbReference>
<feature type="domain" description="Response regulatory" evidence="3">
    <location>
        <begin position="10"/>
        <end position="129"/>
    </location>
</feature>
<name>A0ABV7LAZ8_9PROT</name>
<dbReference type="SUPFAM" id="SSF52172">
    <property type="entry name" value="CheY-like"/>
    <property type="match status" value="1"/>
</dbReference>
<evidence type="ECO:0000256" key="2">
    <source>
        <dbReference type="SAM" id="MobiDB-lite"/>
    </source>
</evidence>
<dbReference type="InterPro" id="IPR001789">
    <property type="entry name" value="Sig_transdc_resp-reg_receiver"/>
</dbReference>
<gene>
    <name evidence="4" type="ORF">ACFOGJ_30250</name>
</gene>
<sequence>MSVGDLSQVSVLVVDDNLQMRAVVRAILRGLSVGQVLEAETVEQAFDQVRRHNVDVIFCDWVLNPGSGIDFVLRLRRDPRSPNPYLPVIMMSAHAERSRIERARDAGVTEFLVKPITINAVLAKFVEIIERPRPFIRCNGYFGPDRRRRNDPRYAGPERRQPDGVDGAGRPSGDQSDGETVLL</sequence>
<dbReference type="EMBL" id="JBHRTR010000054">
    <property type="protein sequence ID" value="MFC3231568.1"/>
    <property type="molecule type" value="Genomic_DNA"/>
</dbReference>
<dbReference type="PROSITE" id="PS50110">
    <property type="entry name" value="RESPONSE_REGULATORY"/>
    <property type="match status" value="1"/>
</dbReference>
<organism evidence="4 5">
    <name type="scientific">Marinibaculum pumilum</name>
    <dbReference type="NCBI Taxonomy" id="1766165"/>
    <lineage>
        <taxon>Bacteria</taxon>
        <taxon>Pseudomonadati</taxon>
        <taxon>Pseudomonadota</taxon>
        <taxon>Alphaproteobacteria</taxon>
        <taxon>Rhodospirillales</taxon>
        <taxon>Rhodospirillaceae</taxon>
        <taxon>Marinibaculum</taxon>
    </lineage>
</organism>
<dbReference type="Gene3D" id="3.40.50.2300">
    <property type="match status" value="1"/>
</dbReference>
<keyword evidence="1" id="KW-0597">Phosphoprotein</keyword>
<dbReference type="SMART" id="SM00448">
    <property type="entry name" value="REC"/>
    <property type="match status" value="1"/>
</dbReference>